<dbReference type="InterPro" id="IPR011701">
    <property type="entry name" value="MFS"/>
</dbReference>
<dbReference type="PANTHER" id="PTHR48023">
    <property type="entry name" value="D-XYLOSE-PROTON SYMPORTER-LIKE 2"/>
    <property type="match status" value="1"/>
</dbReference>
<evidence type="ECO:0000256" key="1">
    <source>
        <dbReference type="ARBA" id="ARBA00004141"/>
    </source>
</evidence>
<dbReference type="EMBL" id="GBEZ01018801">
    <property type="protein sequence ID" value="JAC67677.1"/>
    <property type="molecule type" value="Transcribed_RNA"/>
</dbReference>
<dbReference type="PANTHER" id="PTHR48023:SF4">
    <property type="entry name" value="D-XYLOSE-PROTON SYMPORTER-LIKE 2"/>
    <property type="match status" value="1"/>
</dbReference>
<sequence>SCLVWNNPGAVMVRTGDLSENPHDGSLPEKPKPTAYLLFATGSAALNSVVLGYDIGVFGPAIQIIRSQMELTNYQVGIAAGSFAFTGIFGAFAAGVVSDRFGRTRTLACTSLLVLLGSLLMALAPGRGALVSLSEIGINVGILLGSLVSFVLGDLLQDQGMVWRLMLG</sequence>
<keyword evidence="3" id="KW-0813">Transport</keyword>
<dbReference type="InterPro" id="IPR050820">
    <property type="entry name" value="MFS_Sugar_Transporter"/>
</dbReference>
<feature type="non-terminal residue" evidence="6">
    <location>
        <position position="1"/>
    </location>
</feature>
<keyword evidence="4" id="KW-0812">Transmembrane</keyword>
<dbReference type="GO" id="GO:0022857">
    <property type="term" value="F:transmembrane transporter activity"/>
    <property type="evidence" value="ECO:0007669"/>
    <property type="project" value="InterPro"/>
</dbReference>
<protein>
    <recommendedName>
        <fullName evidence="5">Major facilitator superfamily (MFS) profile domain-containing protein</fullName>
    </recommendedName>
</protein>
<dbReference type="AlphaFoldDB" id="A0A061R461"/>
<dbReference type="InterPro" id="IPR020846">
    <property type="entry name" value="MFS_dom"/>
</dbReference>
<dbReference type="SUPFAM" id="SSF103473">
    <property type="entry name" value="MFS general substrate transporter"/>
    <property type="match status" value="1"/>
</dbReference>
<dbReference type="InterPro" id="IPR036259">
    <property type="entry name" value="MFS_trans_sf"/>
</dbReference>
<feature type="transmembrane region" description="Helical" evidence="4">
    <location>
        <begin position="136"/>
        <end position="156"/>
    </location>
</feature>
<dbReference type="Gene3D" id="1.20.1250.20">
    <property type="entry name" value="MFS general substrate transporter like domains"/>
    <property type="match status" value="1"/>
</dbReference>
<feature type="non-terminal residue" evidence="6">
    <location>
        <position position="168"/>
    </location>
</feature>
<evidence type="ECO:0000259" key="5">
    <source>
        <dbReference type="PROSITE" id="PS50850"/>
    </source>
</evidence>
<proteinExistence type="inferred from homology"/>
<feature type="transmembrane region" description="Helical" evidence="4">
    <location>
        <begin position="36"/>
        <end position="62"/>
    </location>
</feature>
<dbReference type="PROSITE" id="PS50850">
    <property type="entry name" value="MFS"/>
    <property type="match status" value="1"/>
</dbReference>
<gene>
    <name evidence="6" type="ORF">TSPGSL018_10534</name>
</gene>
<feature type="transmembrane region" description="Helical" evidence="4">
    <location>
        <begin position="106"/>
        <end position="124"/>
    </location>
</feature>
<comment type="subcellular location">
    <subcellularLocation>
        <location evidence="1">Membrane</location>
        <topology evidence="1">Multi-pass membrane protein</topology>
    </subcellularLocation>
</comment>
<name>A0A061R461_9CHLO</name>
<organism evidence="6">
    <name type="scientific">Tetraselmis sp. GSL018</name>
    <dbReference type="NCBI Taxonomy" id="582737"/>
    <lineage>
        <taxon>Eukaryota</taxon>
        <taxon>Viridiplantae</taxon>
        <taxon>Chlorophyta</taxon>
        <taxon>core chlorophytes</taxon>
        <taxon>Chlorodendrophyceae</taxon>
        <taxon>Chlorodendrales</taxon>
        <taxon>Chlorodendraceae</taxon>
        <taxon>Tetraselmis</taxon>
    </lineage>
</organism>
<dbReference type="GO" id="GO:1904659">
    <property type="term" value="P:D-glucose transmembrane transport"/>
    <property type="evidence" value="ECO:0007669"/>
    <property type="project" value="TreeGrafter"/>
</dbReference>
<dbReference type="GO" id="GO:0016020">
    <property type="term" value="C:membrane"/>
    <property type="evidence" value="ECO:0007669"/>
    <property type="project" value="UniProtKB-SubCell"/>
</dbReference>
<comment type="similarity">
    <text evidence="2">Belongs to the major facilitator superfamily. Sugar transporter (TC 2.A.1.1) family.</text>
</comment>
<evidence type="ECO:0000256" key="4">
    <source>
        <dbReference type="SAM" id="Phobius"/>
    </source>
</evidence>
<feature type="domain" description="Major facilitator superfamily (MFS) profile" evidence="5">
    <location>
        <begin position="40"/>
        <end position="168"/>
    </location>
</feature>
<evidence type="ECO:0000256" key="2">
    <source>
        <dbReference type="ARBA" id="ARBA00010992"/>
    </source>
</evidence>
<reference evidence="6" key="1">
    <citation type="submission" date="2014-05" db="EMBL/GenBank/DDBJ databases">
        <title>The transcriptome of the halophilic microalga Tetraselmis sp. GSL018 isolated from the Great Salt Lake, Utah.</title>
        <authorList>
            <person name="Jinkerson R.E."/>
            <person name="D'Adamo S."/>
            <person name="Posewitz M.C."/>
        </authorList>
    </citation>
    <scope>NUCLEOTIDE SEQUENCE</scope>
    <source>
        <strain evidence="6">GSL018</strain>
    </source>
</reference>
<evidence type="ECO:0000256" key="3">
    <source>
        <dbReference type="ARBA" id="ARBA00022448"/>
    </source>
</evidence>
<accession>A0A061R461</accession>
<keyword evidence="4" id="KW-0472">Membrane</keyword>
<dbReference type="Pfam" id="PF07690">
    <property type="entry name" value="MFS_1"/>
    <property type="match status" value="1"/>
</dbReference>
<feature type="transmembrane region" description="Helical" evidence="4">
    <location>
        <begin position="74"/>
        <end position="94"/>
    </location>
</feature>
<keyword evidence="4" id="KW-1133">Transmembrane helix</keyword>
<evidence type="ECO:0000313" key="6">
    <source>
        <dbReference type="EMBL" id="JAC67677.1"/>
    </source>
</evidence>